<dbReference type="EMBL" id="VIBQ01000104">
    <property type="protein sequence ID" value="KAB8784156.1"/>
    <property type="molecule type" value="Genomic_DNA"/>
</dbReference>
<reference evidence="2 3" key="1">
    <citation type="submission" date="2019-06" db="EMBL/GenBank/DDBJ databases">
        <title>A chromosomal-level reference genome of Carpinus fangiana (Coryloideae, Betulaceae).</title>
        <authorList>
            <person name="Yang X."/>
            <person name="Wang Z."/>
            <person name="Zhang L."/>
            <person name="Hao G."/>
            <person name="Liu J."/>
            <person name="Yang Y."/>
        </authorList>
    </citation>
    <scope>NUCLEOTIDE SEQUENCE [LARGE SCALE GENOMIC DNA]</scope>
    <source>
        <strain evidence="2">Cfa_2016G</strain>
        <tissue evidence="2">Leaf</tissue>
    </source>
</reference>
<dbReference type="Proteomes" id="UP000327013">
    <property type="component" value="Unassembled WGS sequence"/>
</dbReference>
<comment type="caution">
    <text evidence="2">The sequence shown here is derived from an EMBL/GenBank/DDBJ whole genome shotgun (WGS) entry which is preliminary data.</text>
</comment>
<organism evidence="2 3">
    <name type="scientific">Carpinus fangiana</name>
    <dbReference type="NCBI Taxonomy" id="176857"/>
    <lineage>
        <taxon>Eukaryota</taxon>
        <taxon>Viridiplantae</taxon>
        <taxon>Streptophyta</taxon>
        <taxon>Embryophyta</taxon>
        <taxon>Tracheophyta</taxon>
        <taxon>Spermatophyta</taxon>
        <taxon>Magnoliopsida</taxon>
        <taxon>eudicotyledons</taxon>
        <taxon>Gunneridae</taxon>
        <taxon>Pentapetalae</taxon>
        <taxon>rosids</taxon>
        <taxon>fabids</taxon>
        <taxon>Fagales</taxon>
        <taxon>Betulaceae</taxon>
        <taxon>Carpinus</taxon>
    </lineage>
</organism>
<evidence type="ECO:0000256" key="1">
    <source>
        <dbReference type="SAM" id="MobiDB-lite"/>
    </source>
</evidence>
<evidence type="ECO:0000313" key="3">
    <source>
        <dbReference type="Proteomes" id="UP000327013"/>
    </source>
</evidence>
<proteinExistence type="predicted"/>
<evidence type="ECO:0000313" key="2">
    <source>
        <dbReference type="EMBL" id="KAB8784156.1"/>
    </source>
</evidence>
<protein>
    <submittedName>
        <fullName evidence="2">Uncharacterized protein</fullName>
    </submittedName>
</protein>
<sequence length="108" mass="12038">MTHPTLSEVARRDLHHVEPWRLSQGRGSPLLPILSDSHAGVDCQGPIGCWGVSWRDHLHLHPLSSLQEYGTVAVTHPAWKKMRHGRLTHPTSTSVGVEMNKSLDQKTP</sequence>
<gene>
    <name evidence="2" type="ORF">FH972_026684</name>
</gene>
<feature type="region of interest" description="Disordered" evidence="1">
    <location>
        <begin position="83"/>
        <end position="108"/>
    </location>
</feature>
<dbReference type="AlphaFoldDB" id="A0A5N6L4Q3"/>
<name>A0A5N6L4Q3_9ROSI</name>
<keyword evidence="3" id="KW-1185">Reference proteome</keyword>
<accession>A0A5N6L4Q3</accession>